<dbReference type="Proteomes" id="UP001217476">
    <property type="component" value="Chromosome"/>
</dbReference>
<dbReference type="EMBL" id="CP119312">
    <property type="protein sequence ID" value="WEK03158.1"/>
    <property type="molecule type" value="Genomic_DNA"/>
</dbReference>
<gene>
    <name evidence="2" type="ORF">P0Y65_13205</name>
</gene>
<evidence type="ECO:0000256" key="1">
    <source>
        <dbReference type="SAM" id="MobiDB-lite"/>
    </source>
</evidence>
<sequence length="86" mass="9553">MSIDAFTDSGAISRHDTHVTKAVHHRGFLPVLRVAIAAWWTRPRIPAGLSARQRADMGLPPAPRSVFWPDQDGHSPMPPLLWRLGP</sequence>
<name>A0AAJ6B061_9HYPH</name>
<evidence type="ECO:0000313" key="2">
    <source>
        <dbReference type="EMBL" id="WEK03158.1"/>
    </source>
</evidence>
<accession>A0AAJ6B061</accession>
<reference evidence="2" key="1">
    <citation type="submission" date="2023-03" db="EMBL/GenBank/DDBJ databases">
        <title>Andean soil-derived lignocellulolytic bacterial consortium as a source of novel taxa and putative plastic-active enzymes.</title>
        <authorList>
            <person name="Diaz-Garcia L."/>
            <person name="Chuvochina M."/>
            <person name="Feuerriegel G."/>
            <person name="Bunk B."/>
            <person name="Sproer C."/>
            <person name="Streit W.R."/>
            <person name="Rodriguez L.M."/>
            <person name="Overmann J."/>
            <person name="Jimenez D.J."/>
        </authorList>
    </citation>
    <scope>NUCLEOTIDE SEQUENCE</scope>
    <source>
        <strain evidence="2">MAG 4196</strain>
    </source>
</reference>
<protein>
    <submittedName>
        <fullName evidence="2">Uncharacterized protein</fullName>
    </submittedName>
</protein>
<dbReference type="AlphaFoldDB" id="A0AAJ6B061"/>
<proteinExistence type="predicted"/>
<evidence type="ECO:0000313" key="3">
    <source>
        <dbReference type="Proteomes" id="UP001217476"/>
    </source>
</evidence>
<feature type="region of interest" description="Disordered" evidence="1">
    <location>
        <begin position="60"/>
        <end position="86"/>
    </location>
</feature>
<organism evidence="2 3">
    <name type="scientific">Candidatus Devosia phytovorans</name>
    <dbReference type="NCBI Taxonomy" id="3121372"/>
    <lineage>
        <taxon>Bacteria</taxon>
        <taxon>Pseudomonadati</taxon>
        <taxon>Pseudomonadota</taxon>
        <taxon>Alphaproteobacteria</taxon>
        <taxon>Hyphomicrobiales</taxon>
        <taxon>Devosiaceae</taxon>
        <taxon>Devosia</taxon>
    </lineage>
</organism>